<dbReference type="Pfam" id="PF00144">
    <property type="entry name" value="Beta-lactamase"/>
    <property type="match status" value="1"/>
</dbReference>
<evidence type="ECO:0000313" key="5">
    <source>
        <dbReference type="Proteomes" id="UP000186883"/>
    </source>
</evidence>
<evidence type="ECO:0000313" key="3">
    <source>
        <dbReference type="EMBL" id="OKA03606.1"/>
    </source>
</evidence>
<dbReference type="RefSeq" id="WP_061982728.1">
    <property type="nucleotide sequence ID" value="NZ_FOPQ01000023.1"/>
</dbReference>
<evidence type="ECO:0000313" key="4">
    <source>
        <dbReference type="Proteomes" id="UP000076321"/>
    </source>
</evidence>
<dbReference type="Gene3D" id="3.40.710.10">
    <property type="entry name" value="DD-peptidase/beta-lactamase superfamily"/>
    <property type="match status" value="1"/>
</dbReference>
<dbReference type="EMBL" id="LOBU02000030">
    <property type="protein sequence ID" value="OKA03606.1"/>
    <property type="molecule type" value="Genomic_DNA"/>
</dbReference>
<dbReference type="Proteomes" id="UP000076321">
    <property type="component" value="Unassembled WGS sequence"/>
</dbReference>
<protein>
    <submittedName>
        <fullName evidence="2">Serine hydrolase</fullName>
    </submittedName>
</protein>
<proteinExistence type="predicted"/>
<dbReference type="PANTHER" id="PTHR43283">
    <property type="entry name" value="BETA-LACTAMASE-RELATED"/>
    <property type="match status" value="1"/>
</dbReference>
<dbReference type="AlphaFoldDB" id="A0A154MMC1"/>
<dbReference type="InterPro" id="IPR050789">
    <property type="entry name" value="Diverse_Enzym_Activities"/>
</dbReference>
<dbReference type="OrthoDB" id="4281716at2"/>
<sequence>MIELKVDVDPAEVGFDDERLRRIDKHFDGYLERNLLPGYLTVVTRNGKVAHLASNGMRDIEAGLPVETDTIWRIYSMTKPVTSVAAMMLVEEGRIDLTDPISRWLPEFAEPRVFTKGSSVRMATEPATEPIRLWHLLTHTAGLTYGFHRTHPVDAVYREAGFDWGTAPGLDLAGVSEAIARLPLLFQPGSEWNYSVATDILGRLVEVVSGQSLDTFFAERIFTPLGMHETGFQADSGVLDRLAALYVPHPKTKAPFRHDEMGAVGRVAPTCLSGGGGLVSTAGDYHRFTQMLLRGGELDGVRLLSPRTVQVMASNHLPGGVDLETYGRPAFSEAPYHGFGFGLGFSVLDDTVKAKSLASAGEFAWGGAASTAFWVDPDEDITVLFFTQLLPSSTYPIRVELRNLVYQALVG</sequence>
<name>A0A154MMC1_9PSEU</name>
<accession>A0A154MMC1</accession>
<dbReference type="Proteomes" id="UP000186883">
    <property type="component" value="Unassembled WGS sequence"/>
</dbReference>
<evidence type="ECO:0000313" key="2">
    <source>
        <dbReference type="EMBL" id="KZB85442.1"/>
    </source>
</evidence>
<dbReference type="PANTHER" id="PTHR43283:SF3">
    <property type="entry name" value="BETA-LACTAMASE FAMILY PROTEIN (AFU_ORTHOLOGUE AFUA_5G07500)"/>
    <property type="match status" value="1"/>
</dbReference>
<keyword evidence="5" id="KW-1185">Reference proteome</keyword>
<dbReference type="EMBL" id="LQCI01000011">
    <property type="protein sequence ID" value="KZB85442.1"/>
    <property type="molecule type" value="Genomic_DNA"/>
</dbReference>
<dbReference type="InterPro" id="IPR012338">
    <property type="entry name" value="Beta-lactam/transpept-like"/>
</dbReference>
<keyword evidence="2" id="KW-0378">Hydrolase</keyword>
<organism evidence="2 4">
    <name type="scientific">Amycolatopsis regifaucium</name>
    <dbReference type="NCBI Taxonomy" id="546365"/>
    <lineage>
        <taxon>Bacteria</taxon>
        <taxon>Bacillati</taxon>
        <taxon>Actinomycetota</taxon>
        <taxon>Actinomycetes</taxon>
        <taxon>Pseudonocardiales</taxon>
        <taxon>Pseudonocardiaceae</taxon>
        <taxon>Amycolatopsis</taxon>
    </lineage>
</organism>
<evidence type="ECO:0000259" key="1">
    <source>
        <dbReference type="Pfam" id="PF00144"/>
    </source>
</evidence>
<feature type="domain" description="Beta-lactamase-related" evidence="1">
    <location>
        <begin position="23"/>
        <end position="392"/>
    </location>
</feature>
<comment type="caution">
    <text evidence="2">The sequence shown here is derived from an EMBL/GenBank/DDBJ whole genome shotgun (WGS) entry which is preliminary data.</text>
</comment>
<gene>
    <name evidence="3" type="ORF">ATP06_0235565</name>
    <name evidence="2" type="ORF">AVL48_31335</name>
</gene>
<dbReference type="InterPro" id="IPR001466">
    <property type="entry name" value="Beta-lactam-related"/>
</dbReference>
<dbReference type="SUPFAM" id="SSF56601">
    <property type="entry name" value="beta-lactamase/transpeptidase-like"/>
    <property type="match status" value="1"/>
</dbReference>
<dbReference type="GO" id="GO:0016787">
    <property type="term" value="F:hydrolase activity"/>
    <property type="evidence" value="ECO:0007669"/>
    <property type="project" value="UniProtKB-KW"/>
</dbReference>
<reference evidence="2 4" key="1">
    <citation type="submission" date="2015-12" db="EMBL/GenBank/DDBJ databases">
        <title>Amycolatopsis regifaucium genome sequencing and assembly.</title>
        <authorList>
            <person name="Mayilraj S."/>
        </authorList>
    </citation>
    <scope>NUCLEOTIDE SEQUENCE [LARGE SCALE GENOMIC DNA]</scope>
    <source>
        <strain evidence="2 4">GY080</strain>
    </source>
</reference>
<reference evidence="3 5" key="2">
    <citation type="submission" date="2016-11" db="EMBL/GenBank/DDBJ databases">
        <title>Genome sequencing of Amycolatopsis regifaucium.</title>
        <authorList>
            <person name="Mayilraj S."/>
            <person name="Kaur N."/>
        </authorList>
    </citation>
    <scope>NUCLEOTIDE SEQUENCE [LARGE SCALE GENOMIC DNA]</scope>
    <source>
        <strain evidence="3 5">GY080</strain>
    </source>
</reference>